<feature type="transmembrane region" description="Helical" evidence="1">
    <location>
        <begin position="105"/>
        <end position="122"/>
    </location>
</feature>
<organism evidence="2 3">
    <name type="scientific">Chitinilyticum piscinae</name>
    <dbReference type="NCBI Taxonomy" id="2866724"/>
    <lineage>
        <taxon>Bacteria</taxon>
        <taxon>Pseudomonadati</taxon>
        <taxon>Pseudomonadota</taxon>
        <taxon>Betaproteobacteria</taxon>
        <taxon>Neisseriales</taxon>
        <taxon>Chitinibacteraceae</taxon>
        <taxon>Chitinilyticum</taxon>
    </lineage>
</organism>
<evidence type="ECO:0000256" key="1">
    <source>
        <dbReference type="SAM" id="Phobius"/>
    </source>
</evidence>
<feature type="transmembrane region" description="Helical" evidence="1">
    <location>
        <begin position="79"/>
        <end position="99"/>
    </location>
</feature>
<keyword evidence="1" id="KW-0472">Membrane</keyword>
<dbReference type="RefSeq" id="WP_194116338.1">
    <property type="nucleotide sequence ID" value="NZ_JADFUA010000005.1"/>
</dbReference>
<evidence type="ECO:0000313" key="2">
    <source>
        <dbReference type="EMBL" id="MBE9609817.1"/>
    </source>
</evidence>
<dbReference type="PIRSF" id="PIRSF004923">
    <property type="entry name" value="RseC"/>
    <property type="match status" value="1"/>
</dbReference>
<dbReference type="InterPro" id="IPR026268">
    <property type="entry name" value="RseC"/>
</dbReference>
<keyword evidence="1" id="KW-1133">Transmembrane helix</keyword>
<keyword evidence="1" id="KW-0812">Transmembrane</keyword>
<gene>
    <name evidence="2" type="ORF">INR99_10685</name>
</gene>
<proteinExistence type="predicted"/>
<reference evidence="2 3" key="1">
    <citation type="submission" date="2020-10" db="EMBL/GenBank/DDBJ databases">
        <title>The genome sequence of Chitinilyticum litopenaei 4Y14.</title>
        <authorList>
            <person name="Liu Y."/>
        </authorList>
    </citation>
    <scope>NUCLEOTIDE SEQUENCE [LARGE SCALE GENOMIC DNA]</scope>
    <source>
        <strain evidence="2 3">4Y14</strain>
    </source>
</reference>
<name>A0A8J7K2B8_9NEIS</name>
<comment type="caution">
    <text evidence="2">The sequence shown here is derived from an EMBL/GenBank/DDBJ whole genome shotgun (WGS) entry which is preliminary data.</text>
</comment>
<protein>
    <submittedName>
        <fullName evidence="2">SoxR reducing system RseC family protein</fullName>
    </submittedName>
</protein>
<dbReference type="InterPro" id="IPR007359">
    <property type="entry name" value="SigmaE_reg_RseC_MucC"/>
</dbReference>
<dbReference type="PANTHER" id="PTHR35867">
    <property type="entry name" value="PROTEIN RSEC"/>
    <property type="match status" value="1"/>
</dbReference>
<dbReference type="Proteomes" id="UP000604481">
    <property type="component" value="Unassembled WGS sequence"/>
</dbReference>
<evidence type="ECO:0000313" key="3">
    <source>
        <dbReference type="Proteomes" id="UP000604481"/>
    </source>
</evidence>
<dbReference type="Pfam" id="PF04246">
    <property type="entry name" value="RseC_MucC"/>
    <property type="match status" value="1"/>
</dbReference>
<dbReference type="EMBL" id="JADFUA010000005">
    <property type="protein sequence ID" value="MBE9609817.1"/>
    <property type="molecule type" value="Genomic_DNA"/>
</dbReference>
<sequence length="161" mass="16587">MIETEAQVSRADGAYAWVKIRPHSPCGHCDPETGCKSVSISRMFGNAAQEFRVRNDAGAQPGELVFVAVPEDALLKSALWAYGLPLLLLLAGALLGSLIHAGWGALLGAACGLIAGFLVLRFRRSAAERLEPSIVGVAAQATGGGAGCAARCGGRSDCATH</sequence>
<keyword evidence="3" id="KW-1185">Reference proteome</keyword>
<dbReference type="AlphaFoldDB" id="A0A8J7K2B8"/>
<accession>A0A8J7K2B8</accession>
<dbReference type="PANTHER" id="PTHR35867:SF1">
    <property type="entry name" value="PROTEIN RSEC"/>
    <property type="match status" value="1"/>
</dbReference>